<keyword evidence="3 6" id="KW-0698">rRNA processing</keyword>
<comment type="caution">
    <text evidence="8">The sequence shown here is derived from an EMBL/GenBank/DDBJ whole genome shotgun (WGS) entry which is preliminary data.</text>
</comment>
<feature type="compositionally biased region" description="Basic and acidic residues" evidence="7">
    <location>
        <begin position="157"/>
        <end position="179"/>
    </location>
</feature>
<evidence type="ECO:0000256" key="5">
    <source>
        <dbReference type="ARBA" id="ARBA00023242"/>
    </source>
</evidence>
<dbReference type="AlphaFoldDB" id="A0AAN6M8Y2"/>
<feature type="compositionally biased region" description="Basic residues" evidence="7">
    <location>
        <begin position="307"/>
        <end position="317"/>
    </location>
</feature>
<dbReference type="GO" id="GO:0000460">
    <property type="term" value="P:maturation of 5.8S rRNA"/>
    <property type="evidence" value="ECO:0007669"/>
    <property type="project" value="TreeGrafter"/>
</dbReference>
<dbReference type="InterPro" id="IPR011082">
    <property type="entry name" value="Exosome-assoc_fac/DNA_repair"/>
</dbReference>
<dbReference type="GO" id="GO:0003723">
    <property type="term" value="F:RNA binding"/>
    <property type="evidence" value="ECO:0007669"/>
    <property type="project" value="UniProtKB-UniRule"/>
</dbReference>
<keyword evidence="4 6" id="KW-0694">RNA-binding</keyword>
<evidence type="ECO:0000256" key="2">
    <source>
        <dbReference type="ARBA" id="ARBA00009154"/>
    </source>
</evidence>
<sequence>MDPETNLPDLTDDLADTIDDLSSALSPLLSTPLHTLTSTLPTLDKAKFHILTAYTIESLFFQALQASGADAKSHRVFAEIARLKNYYAKVKAAEAAGEGKGGPTTKLDKDAAARFIRHGLAGNERYDREREERVAKEKARAALKARKMAEKVNRKFDDGEEERVQVELGRKRKAEAREEEKEEDSSEEEEVLTGLEEQGASAEVPGSEEDHVDSENADFYGEEKDVDTAKQSKKAKKEKKDKKSNKRRKSDMNANTDSDSKAKGKHSRASKKGPEMIIPERGTAPRSHSETFNALLSGGFAEQKNAKKDRKKKAKKA</sequence>
<protein>
    <recommendedName>
        <fullName evidence="6">Exosome complex protein</fullName>
    </recommendedName>
</protein>
<comment type="similarity">
    <text evidence="2 6">Belongs to the C1D family.</text>
</comment>
<keyword evidence="5 6" id="KW-0539">Nucleus</keyword>
<dbReference type="GO" id="GO:0010468">
    <property type="term" value="P:regulation of gene expression"/>
    <property type="evidence" value="ECO:0007669"/>
    <property type="project" value="TreeGrafter"/>
</dbReference>
<name>A0AAN6M8Y2_9PLEO</name>
<organism evidence="8 9">
    <name type="scientific">Pseudopithomyces chartarum</name>
    <dbReference type="NCBI Taxonomy" id="1892770"/>
    <lineage>
        <taxon>Eukaryota</taxon>
        <taxon>Fungi</taxon>
        <taxon>Dikarya</taxon>
        <taxon>Ascomycota</taxon>
        <taxon>Pezizomycotina</taxon>
        <taxon>Dothideomycetes</taxon>
        <taxon>Pleosporomycetidae</taxon>
        <taxon>Pleosporales</taxon>
        <taxon>Massarineae</taxon>
        <taxon>Didymosphaeriaceae</taxon>
        <taxon>Pseudopithomyces</taxon>
    </lineage>
</organism>
<dbReference type="PANTHER" id="PTHR15341">
    <property type="entry name" value="SUN-COR STEROID HORMONE RECEPTOR CO-REPRESSOR"/>
    <property type="match status" value="1"/>
</dbReference>
<dbReference type="Pfam" id="PF04000">
    <property type="entry name" value="Sas10_Utp3"/>
    <property type="match status" value="1"/>
</dbReference>
<feature type="compositionally biased region" description="Basic and acidic residues" evidence="7">
    <location>
        <begin position="221"/>
        <end position="230"/>
    </location>
</feature>
<proteinExistence type="inferred from homology"/>
<dbReference type="GO" id="GO:0005730">
    <property type="term" value="C:nucleolus"/>
    <property type="evidence" value="ECO:0007669"/>
    <property type="project" value="TreeGrafter"/>
</dbReference>
<feature type="region of interest" description="Disordered" evidence="7">
    <location>
        <begin position="157"/>
        <end position="317"/>
    </location>
</feature>
<evidence type="ECO:0000256" key="7">
    <source>
        <dbReference type="SAM" id="MobiDB-lite"/>
    </source>
</evidence>
<dbReference type="EMBL" id="WVTA01000001">
    <property type="protein sequence ID" value="KAK3217500.1"/>
    <property type="molecule type" value="Genomic_DNA"/>
</dbReference>
<evidence type="ECO:0000256" key="1">
    <source>
        <dbReference type="ARBA" id="ARBA00004123"/>
    </source>
</evidence>
<evidence type="ECO:0000256" key="4">
    <source>
        <dbReference type="ARBA" id="ARBA00022884"/>
    </source>
</evidence>
<evidence type="ECO:0000256" key="6">
    <source>
        <dbReference type="RuleBase" id="RU368003"/>
    </source>
</evidence>
<evidence type="ECO:0000313" key="9">
    <source>
        <dbReference type="Proteomes" id="UP001280581"/>
    </source>
</evidence>
<dbReference type="PANTHER" id="PTHR15341:SF3">
    <property type="entry name" value="NUCLEAR NUCLEIC ACID-BINDING PROTEIN C1D"/>
    <property type="match status" value="1"/>
</dbReference>
<comment type="function">
    <text evidence="6">Required for exosome-dependent processing of pre-rRNA and small nucleolar RNA (snRNA) precursors. Involved in processing of 35S pre-rRNA at the A0, A1 and A2 sites.</text>
</comment>
<feature type="compositionally biased region" description="Basic residues" evidence="7">
    <location>
        <begin position="231"/>
        <end position="249"/>
    </location>
</feature>
<feature type="compositionally biased region" description="Acidic residues" evidence="7">
    <location>
        <begin position="206"/>
        <end position="216"/>
    </location>
</feature>
<reference evidence="8 9" key="1">
    <citation type="submission" date="2021-02" db="EMBL/GenBank/DDBJ databases">
        <title>Genome assembly of Pseudopithomyces chartarum.</title>
        <authorList>
            <person name="Jauregui R."/>
            <person name="Singh J."/>
            <person name="Voisey C."/>
        </authorList>
    </citation>
    <scope>NUCLEOTIDE SEQUENCE [LARGE SCALE GENOMIC DNA]</scope>
    <source>
        <strain evidence="8 9">AGR01</strain>
    </source>
</reference>
<feature type="compositionally biased region" description="Acidic residues" evidence="7">
    <location>
        <begin position="180"/>
        <end position="191"/>
    </location>
</feature>
<evidence type="ECO:0000256" key="3">
    <source>
        <dbReference type="ARBA" id="ARBA00022552"/>
    </source>
</evidence>
<evidence type="ECO:0000313" key="8">
    <source>
        <dbReference type="EMBL" id="KAK3217500.1"/>
    </source>
</evidence>
<gene>
    <name evidence="8" type="ORF">GRF29_1g3240378</name>
</gene>
<comment type="subcellular location">
    <subcellularLocation>
        <location evidence="1 6">Nucleus</location>
    </subcellularLocation>
</comment>
<dbReference type="GO" id="GO:0003677">
    <property type="term" value="F:DNA binding"/>
    <property type="evidence" value="ECO:0007669"/>
    <property type="project" value="TreeGrafter"/>
</dbReference>
<dbReference type="GO" id="GO:0000178">
    <property type="term" value="C:exosome (RNase complex)"/>
    <property type="evidence" value="ECO:0007669"/>
    <property type="project" value="TreeGrafter"/>
</dbReference>
<dbReference type="Proteomes" id="UP001280581">
    <property type="component" value="Unassembled WGS sequence"/>
</dbReference>
<accession>A0AAN6M8Y2</accession>
<keyword evidence="9" id="KW-1185">Reference proteome</keyword>
<dbReference type="InterPro" id="IPR007146">
    <property type="entry name" value="Sas10/Utp3/C1D"/>
</dbReference>